<dbReference type="RefSeq" id="WP_262872855.1">
    <property type="nucleotide sequence ID" value="NZ_BAABKW010000018.1"/>
</dbReference>
<dbReference type="InterPro" id="IPR038507">
    <property type="entry name" value="YcnI-like_sf"/>
</dbReference>
<reference evidence="6" key="1">
    <citation type="journal article" date="2019" name="Int. J. Syst. Evol. Microbiol.">
        <title>The Global Catalogue of Microorganisms (GCM) 10K type strain sequencing project: providing services to taxonomists for standard genome sequencing and annotation.</title>
        <authorList>
            <consortium name="The Broad Institute Genomics Platform"/>
            <consortium name="The Broad Institute Genome Sequencing Center for Infectious Disease"/>
            <person name="Wu L."/>
            <person name="Ma J."/>
        </authorList>
    </citation>
    <scope>NUCLEOTIDE SEQUENCE [LARGE SCALE GENOMIC DNA]</scope>
    <source>
        <strain evidence="6">CGMCC 1.15772</strain>
    </source>
</reference>
<feature type="domain" description="YncI copper-binding" evidence="4">
    <location>
        <begin position="34"/>
        <end position="167"/>
    </location>
</feature>
<sequence length="236" mass="24235">MHEITPARRRARIALGATAGLALALAAPLAASAHVHVTPDEASAGASTRLTFSFSHGCDDSPTTALVIDMPDTVTNATPVLDGAWTISRELRDDGTTAQVTYTAVNPIESGISASVSLDADIATDAADTSIPFPVTQECVDGETAWTEVAEEGQTEDDLEAPAPVVVIGAVAEATDEHDHGTATAEADEHSEHAEETASASDEASATSDPVARWLAAGGLVAGLAALFVALRRRKV</sequence>
<feature type="chain" id="PRO_5045496941" evidence="3">
    <location>
        <begin position="34"/>
        <end position="236"/>
    </location>
</feature>
<keyword evidence="3" id="KW-0732">Signal</keyword>
<proteinExistence type="predicted"/>
<dbReference type="Proteomes" id="UP001596507">
    <property type="component" value="Unassembled WGS sequence"/>
</dbReference>
<evidence type="ECO:0000259" key="4">
    <source>
        <dbReference type="Pfam" id="PF07987"/>
    </source>
</evidence>
<evidence type="ECO:0000256" key="1">
    <source>
        <dbReference type="SAM" id="MobiDB-lite"/>
    </source>
</evidence>
<evidence type="ECO:0000256" key="2">
    <source>
        <dbReference type="SAM" id="Phobius"/>
    </source>
</evidence>
<feature type="compositionally biased region" description="Basic and acidic residues" evidence="1">
    <location>
        <begin position="176"/>
        <end position="196"/>
    </location>
</feature>
<dbReference type="PROSITE" id="PS51318">
    <property type="entry name" value="TAT"/>
    <property type="match status" value="1"/>
</dbReference>
<keyword evidence="2" id="KW-0472">Membrane</keyword>
<accession>A0ABW2HDV0</accession>
<dbReference type="EMBL" id="JBHTBE010000001">
    <property type="protein sequence ID" value="MFC7267934.1"/>
    <property type="molecule type" value="Genomic_DNA"/>
</dbReference>
<organism evidence="5 6">
    <name type="scientific">Microbacterium fluvii</name>
    <dbReference type="NCBI Taxonomy" id="415215"/>
    <lineage>
        <taxon>Bacteria</taxon>
        <taxon>Bacillati</taxon>
        <taxon>Actinomycetota</taxon>
        <taxon>Actinomycetes</taxon>
        <taxon>Micrococcales</taxon>
        <taxon>Microbacteriaceae</taxon>
        <taxon>Microbacterium</taxon>
    </lineage>
</organism>
<name>A0ABW2HDV0_9MICO</name>
<dbReference type="Pfam" id="PF07987">
    <property type="entry name" value="DUF1775"/>
    <property type="match status" value="1"/>
</dbReference>
<evidence type="ECO:0000313" key="6">
    <source>
        <dbReference type="Proteomes" id="UP001596507"/>
    </source>
</evidence>
<evidence type="ECO:0000256" key="3">
    <source>
        <dbReference type="SAM" id="SignalP"/>
    </source>
</evidence>
<gene>
    <name evidence="5" type="ORF">ACFQRL_03040</name>
</gene>
<feature type="signal peptide" evidence="3">
    <location>
        <begin position="1"/>
        <end position="33"/>
    </location>
</feature>
<protein>
    <submittedName>
        <fullName evidence="5">YcnI family protein</fullName>
    </submittedName>
</protein>
<dbReference type="InterPro" id="IPR006311">
    <property type="entry name" value="TAT_signal"/>
</dbReference>
<feature type="region of interest" description="Disordered" evidence="1">
    <location>
        <begin position="176"/>
        <end position="205"/>
    </location>
</feature>
<dbReference type="InterPro" id="IPR012533">
    <property type="entry name" value="YcnI-copper_dom"/>
</dbReference>
<feature type="transmembrane region" description="Helical" evidence="2">
    <location>
        <begin position="211"/>
        <end position="231"/>
    </location>
</feature>
<dbReference type="Gene3D" id="2.60.40.2230">
    <property type="entry name" value="Uncharacterised protein YcnI-like PF07987, DUF1775"/>
    <property type="match status" value="1"/>
</dbReference>
<keyword evidence="6" id="KW-1185">Reference proteome</keyword>
<keyword evidence="2" id="KW-1133">Transmembrane helix</keyword>
<keyword evidence="2" id="KW-0812">Transmembrane</keyword>
<evidence type="ECO:0000313" key="5">
    <source>
        <dbReference type="EMBL" id="MFC7267934.1"/>
    </source>
</evidence>
<comment type="caution">
    <text evidence="5">The sequence shown here is derived from an EMBL/GenBank/DDBJ whole genome shotgun (WGS) entry which is preliminary data.</text>
</comment>